<evidence type="ECO:0000313" key="1">
    <source>
        <dbReference type="EMBL" id="SHO52686.1"/>
    </source>
</evidence>
<keyword evidence="2" id="KW-1185">Reference proteome</keyword>
<accession>A0A1M7YJA2</accession>
<sequence length="60" mass="6644">MGEATFLNLLGDKFPLWKNVLTLANHHIVAYFFTIAISLTPNDDVEDQPCCITLTGSYGL</sequence>
<protein>
    <submittedName>
        <fullName evidence="1">Uncharacterized protein</fullName>
    </submittedName>
</protein>
<evidence type="ECO:0000313" key="2">
    <source>
        <dbReference type="Proteomes" id="UP000184603"/>
    </source>
</evidence>
<dbReference type="STRING" id="1121416.SAMN02745220_04686"/>
<reference evidence="1 2" key="1">
    <citation type="submission" date="2016-12" db="EMBL/GenBank/DDBJ databases">
        <authorList>
            <person name="Song W.-J."/>
            <person name="Kurnit D.M."/>
        </authorList>
    </citation>
    <scope>NUCLEOTIDE SEQUENCE [LARGE SCALE GENOMIC DNA]</scope>
    <source>
        <strain evidence="1 2">DSM 18488</strain>
    </source>
</reference>
<dbReference type="AlphaFoldDB" id="A0A1M7YJA2"/>
<name>A0A1M7YJA2_9BACT</name>
<gene>
    <name evidence="1" type="ORF">SAMN02745220_04686</name>
</gene>
<dbReference type="EMBL" id="FRFE01000039">
    <property type="protein sequence ID" value="SHO52686.1"/>
    <property type="molecule type" value="Genomic_DNA"/>
</dbReference>
<proteinExistence type="predicted"/>
<organism evidence="1 2">
    <name type="scientific">Desulfopila aestuarii DSM 18488</name>
    <dbReference type="NCBI Taxonomy" id="1121416"/>
    <lineage>
        <taxon>Bacteria</taxon>
        <taxon>Pseudomonadati</taxon>
        <taxon>Thermodesulfobacteriota</taxon>
        <taxon>Desulfobulbia</taxon>
        <taxon>Desulfobulbales</taxon>
        <taxon>Desulfocapsaceae</taxon>
        <taxon>Desulfopila</taxon>
    </lineage>
</organism>
<dbReference type="Proteomes" id="UP000184603">
    <property type="component" value="Unassembled WGS sequence"/>
</dbReference>